<proteinExistence type="predicted"/>
<protein>
    <recommendedName>
        <fullName evidence="4">ATP-dependent DNA helicase</fullName>
    </recommendedName>
</protein>
<reference evidence="2 3" key="1">
    <citation type="journal article" date="2019" name="Commun. Biol.">
        <title>The bagworm genome reveals a unique fibroin gene that provides high tensile strength.</title>
        <authorList>
            <person name="Kono N."/>
            <person name="Nakamura H."/>
            <person name="Ohtoshi R."/>
            <person name="Tomita M."/>
            <person name="Numata K."/>
            <person name="Arakawa K."/>
        </authorList>
    </citation>
    <scope>NUCLEOTIDE SEQUENCE [LARGE SCALE GENOMIC DNA]</scope>
</reference>
<evidence type="ECO:0000256" key="1">
    <source>
        <dbReference type="SAM" id="MobiDB-lite"/>
    </source>
</evidence>
<dbReference type="AlphaFoldDB" id="A0A4C1SMG6"/>
<name>A0A4C1SMG6_EUMVA</name>
<dbReference type="PANTHER" id="PTHR47642">
    <property type="entry name" value="ATP-DEPENDENT DNA HELICASE"/>
    <property type="match status" value="1"/>
</dbReference>
<evidence type="ECO:0000313" key="2">
    <source>
        <dbReference type="EMBL" id="GBP03096.1"/>
    </source>
</evidence>
<dbReference type="OrthoDB" id="10036850at2759"/>
<evidence type="ECO:0000313" key="3">
    <source>
        <dbReference type="Proteomes" id="UP000299102"/>
    </source>
</evidence>
<gene>
    <name evidence="2" type="ORF">EVAR_71837_1</name>
</gene>
<feature type="region of interest" description="Disordered" evidence="1">
    <location>
        <begin position="128"/>
        <end position="148"/>
    </location>
</feature>
<dbReference type="SUPFAM" id="SSF52540">
    <property type="entry name" value="P-loop containing nucleoside triphosphate hydrolases"/>
    <property type="match status" value="1"/>
</dbReference>
<dbReference type="Pfam" id="PF13245">
    <property type="entry name" value="AAA_19"/>
    <property type="match status" value="1"/>
</dbReference>
<dbReference type="Proteomes" id="UP000299102">
    <property type="component" value="Unassembled WGS sequence"/>
</dbReference>
<accession>A0A4C1SMG6</accession>
<dbReference type="InterPro" id="IPR027417">
    <property type="entry name" value="P-loop_NTPase"/>
</dbReference>
<keyword evidence="3" id="KW-1185">Reference proteome</keyword>
<dbReference type="EMBL" id="BGZK01003622">
    <property type="protein sequence ID" value="GBP03096.1"/>
    <property type="molecule type" value="Genomic_DNA"/>
</dbReference>
<dbReference type="PANTHER" id="PTHR47642:SF5">
    <property type="entry name" value="ATP-DEPENDENT DNA HELICASE"/>
    <property type="match status" value="1"/>
</dbReference>
<dbReference type="InterPro" id="IPR051055">
    <property type="entry name" value="PIF1_helicase"/>
</dbReference>
<feature type="compositionally biased region" description="Acidic residues" evidence="1">
    <location>
        <begin position="135"/>
        <end position="148"/>
    </location>
</feature>
<evidence type="ECO:0008006" key="4">
    <source>
        <dbReference type="Google" id="ProtNLM"/>
    </source>
</evidence>
<dbReference type="Gene3D" id="3.40.50.300">
    <property type="entry name" value="P-loop containing nucleotide triphosphate hydrolases"/>
    <property type="match status" value="1"/>
</dbReference>
<sequence>MLLMTLLFPQVVRFIDRSVFTDSTIEAIQNYVSYQEHNHSRSCQREIRGKRFCRFGIPYPLMPSTEIRLPLPEDTNADDLGKYQQNFANIHALLNSKLSNEEEDQVGSFEQFLTRFAAYYSFSKKKRSLRTNQQEEQEDDYTENNDFDVDDNDTAYTLRNNMGFVYERRNPIIIRFPSFNVNTSREDYFRVIVMLYLPWRDEQEELIENDNEQTCSRFKDIIEANRLEFEIFKEGELEEILQEVREENEIENNEHYNITTTQALDDEFRALAVSDITPNTNVLNIHDGRTDETNDNIRLIRLPVLMTESELLSSIRELNVKQRIYLQHLLQNVVENNKFCEFVAGGAGVGKSRLIKTIYHSITQRFNSVPGSNRQKVLLSAPTGKAAFNIEDLLCMRYFRCH</sequence>
<organism evidence="2 3">
    <name type="scientific">Eumeta variegata</name>
    <name type="common">Bagworm moth</name>
    <name type="synonym">Eumeta japonica</name>
    <dbReference type="NCBI Taxonomy" id="151549"/>
    <lineage>
        <taxon>Eukaryota</taxon>
        <taxon>Metazoa</taxon>
        <taxon>Ecdysozoa</taxon>
        <taxon>Arthropoda</taxon>
        <taxon>Hexapoda</taxon>
        <taxon>Insecta</taxon>
        <taxon>Pterygota</taxon>
        <taxon>Neoptera</taxon>
        <taxon>Endopterygota</taxon>
        <taxon>Lepidoptera</taxon>
        <taxon>Glossata</taxon>
        <taxon>Ditrysia</taxon>
        <taxon>Tineoidea</taxon>
        <taxon>Psychidae</taxon>
        <taxon>Oiketicinae</taxon>
        <taxon>Eumeta</taxon>
    </lineage>
</organism>
<comment type="caution">
    <text evidence="2">The sequence shown here is derived from an EMBL/GenBank/DDBJ whole genome shotgun (WGS) entry which is preliminary data.</text>
</comment>